<dbReference type="InterPro" id="IPR024607">
    <property type="entry name" value="Sulfatase_CS"/>
</dbReference>
<evidence type="ECO:0000256" key="3">
    <source>
        <dbReference type="ARBA" id="ARBA00022801"/>
    </source>
</evidence>
<evidence type="ECO:0000256" key="4">
    <source>
        <dbReference type="ARBA" id="ARBA00022837"/>
    </source>
</evidence>
<feature type="domain" description="Sulfatase N-terminal" evidence="5">
    <location>
        <begin position="26"/>
        <end position="317"/>
    </location>
</feature>
<keyword evidence="4" id="KW-0106">Calcium</keyword>
<dbReference type="AlphaFoldDB" id="A0AAW9S013"/>
<evidence type="ECO:0000256" key="1">
    <source>
        <dbReference type="ARBA" id="ARBA00008779"/>
    </source>
</evidence>
<dbReference type="InterPro" id="IPR050738">
    <property type="entry name" value="Sulfatase"/>
</dbReference>
<dbReference type="CDD" id="cd16027">
    <property type="entry name" value="SGSH"/>
    <property type="match status" value="1"/>
</dbReference>
<dbReference type="GO" id="GO:0004065">
    <property type="term" value="F:arylsulfatase activity"/>
    <property type="evidence" value="ECO:0007669"/>
    <property type="project" value="TreeGrafter"/>
</dbReference>
<dbReference type="GO" id="GO:0046872">
    <property type="term" value="F:metal ion binding"/>
    <property type="evidence" value="ECO:0007669"/>
    <property type="project" value="UniProtKB-KW"/>
</dbReference>
<accession>A0AAW9S013</accession>
<dbReference type="InterPro" id="IPR017850">
    <property type="entry name" value="Alkaline_phosphatase_core_sf"/>
</dbReference>
<proteinExistence type="inferred from homology"/>
<keyword evidence="2" id="KW-0479">Metal-binding</keyword>
<dbReference type="PANTHER" id="PTHR42693">
    <property type="entry name" value="ARYLSULFATASE FAMILY MEMBER"/>
    <property type="match status" value="1"/>
</dbReference>
<dbReference type="Pfam" id="PF00884">
    <property type="entry name" value="Sulfatase"/>
    <property type="match status" value="1"/>
</dbReference>
<dbReference type="RefSeq" id="WP_346819934.1">
    <property type="nucleotide sequence ID" value="NZ_JBDKWZ010000002.1"/>
</dbReference>
<dbReference type="PROSITE" id="PS00523">
    <property type="entry name" value="SULFATASE_1"/>
    <property type="match status" value="1"/>
</dbReference>
<evidence type="ECO:0000259" key="5">
    <source>
        <dbReference type="Pfam" id="PF00884"/>
    </source>
</evidence>
<dbReference type="SUPFAM" id="SSF53649">
    <property type="entry name" value="Alkaline phosphatase-like"/>
    <property type="match status" value="1"/>
</dbReference>
<dbReference type="InterPro" id="IPR000917">
    <property type="entry name" value="Sulfatase_N"/>
</dbReference>
<name>A0AAW9S013_9BACT</name>
<evidence type="ECO:0000313" key="6">
    <source>
        <dbReference type="EMBL" id="MEN7547148.1"/>
    </source>
</evidence>
<evidence type="ECO:0000313" key="7">
    <source>
        <dbReference type="Proteomes" id="UP001403385"/>
    </source>
</evidence>
<keyword evidence="7" id="KW-1185">Reference proteome</keyword>
<dbReference type="Proteomes" id="UP001403385">
    <property type="component" value="Unassembled WGS sequence"/>
</dbReference>
<sequence>MFPSKVFFVVLILFGVYSAKSQDARPNIVWIVCEDISPTLSMYGDSTARTPHLDQLATKSTIYKNAFTTVGVCAPSRSCIITGMYPTSLGTMHMRTARDISSWGKRTYKENIPIVDISGDSIREYSAVIPEYVKCFTEFLRAEGYYCTNKQKTDYQFAPPITAWDQNNDASHWRNRPEGRPFFSVFNIHSTHESRLWVNKDKPLTVSVDSVSIPPYLPDNAITRQDVARHYSNVELMDRFVGDIIEQLKEDGLYDNTVIFFYSDHGGPLPRQKREIYDSGLKVPLLIKNIKGKSSKYTDRLVSFVDFAPTILSLAGIKPPAYMEGKAFMGKYEAAPRKYIFGSSDRFDEHTDRIRIVRNERFLYVRNYYPDLPKYKDVNYRKNISMMQEMLRLEAGNELDATVCQWFGTKPDEELYDCNSDPHNMHDLSNKAKYRTELQKLRMALFQHFQSHSDLGLLPEAQLIDMMWPDQTQPTTLPPQIAIQGNKLTLTAKTQGASMAYLLSDHPDMTLDFNSPWQLYTGPIAIQNSKYIYAIAERIGFKESTITVRKLDQN</sequence>
<organism evidence="6 7">
    <name type="scientific">Rapidithrix thailandica</name>
    <dbReference type="NCBI Taxonomy" id="413964"/>
    <lineage>
        <taxon>Bacteria</taxon>
        <taxon>Pseudomonadati</taxon>
        <taxon>Bacteroidota</taxon>
        <taxon>Cytophagia</taxon>
        <taxon>Cytophagales</taxon>
        <taxon>Flammeovirgaceae</taxon>
        <taxon>Rapidithrix</taxon>
    </lineage>
</organism>
<evidence type="ECO:0000256" key="2">
    <source>
        <dbReference type="ARBA" id="ARBA00022723"/>
    </source>
</evidence>
<dbReference type="EMBL" id="JBDKWZ010000002">
    <property type="protein sequence ID" value="MEN7547148.1"/>
    <property type="molecule type" value="Genomic_DNA"/>
</dbReference>
<gene>
    <name evidence="6" type="ORF">AAG747_04470</name>
</gene>
<keyword evidence="3 6" id="KW-0378">Hydrolase</keyword>
<dbReference type="PANTHER" id="PTHR42693:SF53">
    <property type="entry name" value="ENDO-4-O-SULFATASE"/>
    <property type="match status" value="1"/>
</dbReference>
<dbReference type="Gene3D" id="3.40.720.10">
    <property type="entry name" value="Alkaline Phosphatase, subunit A"/>
    <property type="match status" value="1"/>
</dbReference>
<comment type="caution">
    <text evidence="6">The sequence shown here is derived from an EMBL/GenBank/DDBJ whole genome shotgun (WGS) entry which is preliminary data.</text>
</comment>
<comment type="similarity">
    <text evidence="1">Belongs to the sulfatase family.</text>
</comment>
<protein>
    <submittedName>
        <fullName evidence="6">Sulfatase-like hydrolase/transferase</fullName>
    </submittedName>
</protein>
<reference evidence="6 7" key="1">
    <citation type="submission" date="2024-04" db="EMBL/GenBank/DDBJ databases">
        <title>Novel genus in family Flammeovirgaceae.</title>
        <authorList>
            <person name="Nguyen T.H."/>
            <person name="Vuong T.Q."/>
            <person name="Le H."/>
            <person name="Kim S.-G."/>
        </authorList>
    </citation>
    <scope>NUCLEOTIDE SEQUENCE [LARGE SCALE GENOMIC DNA]</scope>
    <source>
        <strain evidence="6 7">JCM 23209</strain>
    </source>
</reference>